<dbReference type="RefSeq" id="WP_002578653.1">
    <property type="nucleotide sequence ID" value="NZ_DS480697.1"/>
</dbReference>
<dbReference type="CDD" id="cd11539">
    <property type="entry name" value="NTP-PPase_u2"/>
    <property type="match status" value="1"/>
</dbReference>
<dbReference type="PaxDb" id="411902-CLOBOL_05689"/>
<dbReference type="Proteomes" id="UP000005396">
    <property type="component" value="Unassembled WGS sequence"/>
</dbReference>
<dbReference type="AlphaFoldDB" id="A8S0J0"/>
<comment type="caution">
    <text evidence="1">The sequence shown here is derived from an EMBL/GenBank/DDBJ whole genome shotgun (WGS) entry which is preliminary data.</text>
</comment>
<evidence type="ECO:0000313" key="1">
    <source>
        <dbReference type="EMBL" id="EDP14082.1"/>
    </source>
</evidence>
<evidence type="ECO:0000313" key="2">
    <source>
        <dbReference type="Proteomes" id="UP000005396"/>
    </source>
</evidence>
<name>A8S0J0_ENTBW</name>
<reference evidence="1 2" key="2">
    <citation type="submission" date="2007-09" db="EMBL/GenBank/DDBJ databases">
        <title>Draft genome sequence of Clostridium bolteae (ATCC BAA-613).</title>
        <authorList>
            <person name="Sudarsanam P."/>
            <person name="Ley R."/>
            <person name="Guruge J."/>
            <person name="Turnbaugh P.J."/>
            <person name="Mahowald M."/>
            <person name="Liep D."/>
            <person name="Gordon J."/>
        </authorList>
    </citation>
    <scope>NUCLEOTIDE SEQUENCE [LARGE SCALE GENOMIC DNA]</scope>
    <source>
        <strain evidence="2">ATCC BAA-613 / DSM 15670 / CCUG 46953 / JCM 12243 / WAL 16351</strain>
    </source>
</reference>
<protein>
    <recommendedName>
        <fullName evidence="3">NTP pyrophosphohydrolase MazG putative catalytic core domain-containing protein</fullName>
    </recommendedName>
</protein>
<dbReference type="Gene3D" id="1.10.287.1080">
    <property type="entry name" value="MazG-like"/>
    <property type="match status" value="1"/>
</dbReference>
<proteinExistence type="predicted"/>
<evidence type="ECO:0008006" key="3">
    <source>
        <dbReference type="Google" id="ProtNLM"/>
    </source>
</evidence>
<dbReference type="EMBL" id="ABCC02000042">
    <property type="protein sequence ID" value="EDP14082.1"/>
    <property type="molecule type" value="Genomic_DNA"/>
</dbReference>
<reference evidence="1 2" key="1">
    <citation type="submission" date="2007-08" db="EMBL/GenBank/DDBJ databases">
        <authorList>
            <person name="Fulton L."/>
            <person name="Clifton S."/>
            <person name="Fulton B."/>
            <person name="Xu J."/>
            <person name="Minx P."/>
            <person name="Pepin K.H."/>
            <person name="Johnson M."/>
            <person name="Thiruvilangam P."/>
            <person name="Bhonagiri V."/>
            <person name="Nash W.E."/>
            <person name="Mardis E.R."/>
            <person name="Wilson R.K."/>
        </authorList>
    </citation>
    <scope>NUCLEOTIDE SEQUENCE [LARGE SCALE GENOMIC DNA]</scope>
    <source>
        <strain evidence="2">ATCC BAA-613 / DSM 15670 / CCUG 46953 / JCM 12243 / WAL 16351</strain>
    </source>
</reference>
<accession>A8S0J0</accession>
<dbReference type="SUPFAM" id="SSF101386">
    <property type="entry name" value="all-alpha NTP pyrophosphatases"/>
    <property type="match status" value="1"/>
</dbReference>
<gene>
    <name evidence="1" type="ORF">CLOBOL_05689</name>
</gene>
<dbReference type="HOGENOM" id="CLU_174678_0_0_9"/>
<sequence length="102" mass="11933">MTIEKKIELIAERYGYEPQSRQCIEEMAELTQAINKLWRKRNFGGNDRQIAEAEDAVLDEMADTLIMLWQIKYLLGFGEGPLAKRIDEKLNRQLERMGVTEE</sequence>
<organism evidence="1 2">
    <name type="scientific">Enterocloster bolteae (strain ATCC BAA-613 / DSM 15670 / CCUG 46953 / JCM 12243 / WAL 16351)</name>
    <name type="common">Clostridium bolteae</name>
    <dbReference type="NCBI Taxonomy" id="411902"/>
    <lineage>
        <taxon>Bacteria</taxon>
        <taxon>Bacillati</taxon>
        <taxon>Bacillota</taxon>
        <taxon>Clostridia</taxon>
        <taxon>Lachnospirales</taxon>
        <taxon>Lachnospiraceae</taxon>
        <taxon>Enterocloster</taxon>
    </lineage>
</organism>